<dbReference type="STRING" id="187101.VC03_06005"/>
<reference evidence="1 2" key="1">
    <citation type="journal article" date="2012" name="BMC Genomics">
        <title>Genomic sequence analysis and characterization of Sneathia amnii sp. nov.</title>
        <authorList>
            <consortium name="Vaginal Microbiome Consortium (additional members)"/>
            <person name="Harwich M.D.Jr."/>
            <person name="Serrano M.G."/>
            <person name="Fettweis J.M."/>
            <person name="Alves J.M."/>
            <person name="Reimers M.A."/>
            <person name="Buck G.A."/>
            <person name="Jefferson K.K."/>
        </authorList>
    </citation>
    <scope>NUCLEOTIDE SEQUENCE [LARGE SCALE GENOMIC DNA]</scope>
    <source>
        <strain evidence="1 2">SN35</strain>
    </source>
</reference>
<evidence type="ECO:0000313" key="1">
    <source>
        <dbReference type="EMBL" id="AKC96022.1"/>
    </source>
</evidence>
<dbReference type="RefSeq" id="WP_046329126.1">
    <property type="nucleotide sequence ID" value="NZ_CAUPIC010000005.1"/>
</dbReference>
<dbReference type="OrthoDB" id="95664at2"/>
<accession>A0A0E3ZCA3</accession>
<keyword evidence="2" id="KW-1185">Reference proteome</keyword>
<protein>
    <submittedName>
        <fullName evidence="1">Uncharacterized protein</fullName>
    </submittedName>
</protein>
<proteinExistence type="predicted"/>
<gene>
    <name evidence="1" type="ORF">VC03_06005</name>
</gene>
<sequence length="347" mass="39991">MKITKKVLDELTKCYCIANIMYNNEHHIIVAAEKDDQCYIYNHNLERKATIWDGIGGTMSIVPLEGTNGEFLATQQFYSPNDSKNAKIVYVTSDGKYNFKTRVIAIVPFAHRFDVLKGEDGTKYLLICALKTNHEYKDDWRSPGKTYFTVLPDDLEHCDVITEKDCTVIQENMLKNHGYYRIVEDGQEKGIVSCDSGVYLYTPPKKLGDKWNVEQLISDPGSDATLIDLDNDGNKELVVLSPFHGHKLRVYKLIDKKYKLVKEFPEDMMFLHAIWAGELNGEKVVVIGHRREEMRTIILRYRNNDYEYDIIDENVGAANVNYFEKDGKQYLIAANRETNEIALYIVE</sequence>
<dbReference type="EMBL" id="CP011280">
    <property type="protein sequence ID" value="AKC96022.1"/>
    <property type="molecule type" value="Genomic_DNA"/>
</dbReference>
<dbReference type="PATRIC" id="fig|1069640.6.peg.1192"/>
<name>A0A0E3ZCA3_9FUSO</name>
<dbReference type="KEGG" id="sns:VC03_06005"/>
<organism evidence="1 2">
    <name type="scientific">Sneathia vaginalis</name>
    <dbReference type="NCBI Taxonomy" id="187101"/>
    <lineage>
        <taxon>Bacteria</taxon>
        <taxon>Fusobacteriati</taxon>
        <taxon>Fusobacteriota</taxon>
        <taxon>Fusobacteriia</taxon>
        <taxon>Fusobacteriales</taxon>
        <taxon>Leptotrichiaceae</taxon>
        <taxon>Sneathia</taxon>
    </lineage>
</organism>
<dbReference type="AlphaFoldDB" id="A0A0E3ZCA3"/>
<evidence type="ECO:0000313" key="2">
    <source>
        <dbReference type="Proteomes" id="UP000033103"/>
    </source>
</evidence>
<dbReference type="HOGENOM" id="CLU_069322_0_0_0"/>
<dbReference type="Proteomes" id="UP000033103">
    <property type="component" value="Chromosome"/>
</dbReference>